<dbReference type="Pfam" id="PF13489">
    <property type="entry name" value="Methyltransf_23"/>
    <property type="match status" value="1"/>
</dbReference>
<dbReference type="GO" id="GO:0032259">
    <property type="term" value="P:methylation"/>
    <property type="evidence" value="ECO:0007669"/>
    <property type="project" value="UniProtKB-KW"/>
</dbReference>
<dbReference type="Gene3D" id="3.40.50.150">
    <property type="entry name" value="Vaccinia Virus protein VP39"/>
    <property type="match status" value="1"/>
</dbReference>
<comment type="caution">
    <text evidence="1">The sequence shown here is derived from an EMBL/GenBank/DDBJ whole genome shotgun (WGS) entry which is preliminary data.</text>
</comment>
<dbReference type="InterPro" id="IPR029063">
    <property type="entry name" value="SAM-dependent_MTases_sf"/>
</dbReference>
<dbReference type="GO" id="GO:0008168">
    <property type="term" value="F:methyltransferase activity"/>
    <property type="evidence" value="ECO:0007669"/>
    <property type="project" value="UniProtKB-KW"/>
</dbReference>
<keyword evidence="1" id="KW-0808">Transferase</keyword>
<dbReference type="Proteomes" id="UP000541352">
    <property type="component" value="Unassembled WGS sequence"/>
</dbReference>
<protein>
    <submittedName>
        <fullName evidence="1">SAM-dependent methyltransferase</fullName>
    </submittedName>
</protein>
<dbReference type="EMBL" id="JACIBY010000002">
    <property type="protein sequence ID" value="MBB3837364.1"/>
    <property type="molecule type" value="Genomic_DNA"/>
</dbReference>
<evidence type="ECO:0000313" key="1">
    <source>
        <dbReference type="EMBL" id="MBB3837364.1"/>
    </source>
</evidence>
<sequence>MSLIGKIYRQLEPLIEVFFRTTRQSKTAADPSKWKAEAQKGEFAFHKNDTWRQTEGFLQQTSVLFKAWGFEADEFAGKVVLDVGAGSMLRGKYFKNAKLVALEPMADDVLREIPWTDLRDAWKVFSTPAEQSIPELVGQVDFIFSINVLDHCYNFDEIIANLYTYLKPGARAFLSFDEHYVTNKMHPLILTETICPPIFEKAGFKIEKFNKGFEGKAAEVMKVSTYGHGQTCLNYWLRKP</sequence>
<gene>
    <name evidence="1" type="ORF">FHS57_001358</name>
</gene>
<dbReference type="SUPFAM" id="SSF53335">
    <property type="entry name" value="S-adenosyl-L-methionine-dependent methyltransferases"/>
    <property type="match status" value="1"/>
</dbReference>
<keyword evidence="2" id="KW-1185">Reference proteome</keyword>
<evidence type="ECO:0000313" key="2">
    <source>
        <dbReference type="Proteomes" id="UP000541352"/>
    </source>
</evidence>
<organism evidence="1 2">
    <name type="scientific">Runella defluvii</name>
    <dbReference type="NCBI Taxonomy" id="370973"/>
    <lineage>
        <taxon>Bacteria</taxon>
        <taxon>Pseudomonadati</taxon>
        <taxon>Bacteroidota</taxon>
        <taxon>Cytophagia</taxon>
        <taxon>Cytophagales</taxon>
        <taxon>Spirosomataceae</taxon>
        <taxon>Runella</taxon>
    </lineage>
</organism>
<proteinExistence type="predicted"/>
<dbReference type="RefSeq" id="WP_183972089.1">
    <property type="nucleotide sequence ID" value="NZ_JACIBY010000002.1"/>
</dbReference>
<dbReference type="CDD" id="cd02440">
    <property type="entry name" value="AdoMet_MTases"/>
    <property type="match status" value="1"/>
</dbReference>
<accession>A0A7W5ZK68</accession>
<name>A0A7W5ZK68_9BACT</name>
<reference evidence="1 2" key="1">
    <citation type="submission" date="2020-08" db="EMBL/GenBank/DDBJ databases">
        <title>Genomic Encyclopedia of Type Strains, Phase IV (KMG-IV): sequencing the most valuable type-strain genomes for metagenomic binning, comparative biology and taxonomic classification.</title>
        <authorList>
            <person name="Goeker M."/>
        </authorList>
    </citation>
    <scope>NUCLEOTIDE SEQUENCE [LARGE SCALE GENOMIC DNA]</scope>
    <source>
        <strain evidence="1 2">DSM 17976</strain>
    </source>
</reference>
<dbReference type="AlphaFoldDB" id="A0A7W5ZK68"/>
<keyword evidence="1" id="KW-0489">Methyltransferase</keyword>